<dbReference type="InterPro" id="IPR036866">
    <property type="entry name" value="RibonucZ/Hydroxyglut_hydro"/>
</dbReference>
<protein>
    <submittedName>
        <fullName evidence="1">MBL fold metallo-hydrolase</fullName>
    </submittedName>
</protein>
<evidence type="ECO:0000313" key="1">
    <source>
        <dbReference type="EMBL" id="HGB15507.1"/>
    </source>
</evidence>
<keyword evidence="1" id="KW-0378">Hydrolase</keyword>
<dbReference type="PANTHER" id="PTHR43546">
    <property type="entry name" value="UPF0173 METAL-DEPENDENT HYDROLASE MJ1163-RELATED"/>
    <property type="match status" value="1"/>
</dbReference>
<name>A0A7C3SM21_9BACT</name>
<dbReference type="PANTHER" id="PTHR43546:SF8">
    <property type="entry name" value="METALLO-BETA-LACTAMASE DOMAIN-CONTAINING PROTEIN"/>
    <property type="match status" value="1"/>
</dbReference>
<dbReference type="AlphaFoldDB" id="A0A7C3SM21"/>
<dbReference type="GO" id="GO:0016787">
    <property type="term" value="F:hydrolase activity"/>
    <property type="evidence" value="ECO:0007669"/>
    <property type="project" value="UniProtKB-KW"/>
</dbReference>
<proteinExistence type="predicted"/>
<accession>A0A7C3SM21</accession>
<comment type="caution">
    <text evidence="1">The sequence shown here is derived from an EMBL/GenBank/DDBJ whole genome shotgun (WGS) entry which is preliminary data.</text>
</comment>
<dbReference type="InterPro" id="IPR050114">
    <property type="entry name" value="UPF0173_UPF0282_UlaG_hydrolase"/>
</dbReference>
<dbReference type="EMBL" id="DTHB01000053">
    <property type="protein sequence ID" value="HGB15507.1"/>
    <property type="molecule type" value="Genomic_DNA"/>
</dbReference>
<dbReference type="Gene3D" id="3.60.15.10">
    <property type="entry name" value="Ribonuclease Z/Hydroxyacylglutathione hydrolase-like"/>
    <property type="match status" value="1"/>
</dbReference>
<dbReference type="Pfam" id="PF13483">
    <property type="entry name" value="Lactamase_B_3"/>
    <property type="match status" value="1"/>
</dbReference>
<sequence>MIDEVLSRLGWLGYASFVYEGPPVIYFDPFGLHRTQPADIILVTHEHPQHCSTADIEKVRRAWTVVVSDKKAAAKIEPPVLALEPWEEARVEDTLIQAVPAYNVETHFHPKRAGYLGFIVTVEGVRIYYAGDTDFIPEMADLHVDIAILPVCGLTVMDAEEAARAALALKPQVAIPMHFGGTLGTLEDAETFRALLDGKVRVEILPKV</sequence>
<dbReference type="SUPFAM" id="SSF56281">
    <property type="entry name" value="Metallo-hydrolase/oxidoreductase"/>
    <property type="match status" value="1"/>
</dbReference>
<reference evidence="1" key="1">
    <citation type="journal article" date="2020" name="mSystems">
        <title>Genome- and Community-Level Interaction Insights into Carbon Utilization and Element Cycling Functions of Hydrothermarchaeota in Hydrothermal Sediment.</title>
        <authorList>
            <person name="Zhou Z."/>
            <person name="Liu Y."/>
            <person name="Xu W."/>
            <person name="Pan J."/>
            <person name="Luo Z.H."/>
            <person name="Li M."/>
        </authorList>
    </citation>
    <scope>NUCLEOTIDE SEQUENCE [LARGE SCALE GENOMIC DNA]</scope>
    <source>
        <strain evidence="1">SpSt-776</strain>
    </source>
</reference>
<gene>
    <name evidence="1" type="ORF">ENV62_09775</name>
</gene>
<organism evidence="1">
    <name type="scientific">Desulfobacca acetoxidans</name>
    <dbReference type="NCBI Taxonomy" id="60893"/>
    <lineage>
        <taxon>Bacteria</taxon>
        <taxon>Pseudomonadati</taxon>
        <taxon>Thermodesulfobacteriota</taxon>
        <taxon>Desulfobaccia</taxon>
        <taxon>Desulfobaccales</taxon>
        <taxon>Desulfobaccaceae</taxon>
        <taxon>Desulfobacca</taxon>
    </lineage>
</organism>